<name>A0ABD3VCK6_SINWO</name>
<reference evidence="1 2" key="1">
    <citation type="submission" date="2024-11" db="EMBL/GenBank/DDBJ databases">
        <title>Chromosome-level genome assembly of the freshwater bivalve Anodonta woodiana.</title>
        <authorList>
            <person name="Chen X."/>
        </authorList>
    </citation>
    <scope>NUCLEOTIDE SEQUENCE [LARGE SCALE GENOMIC DNA]</scope>
    <source>
        <strain evidence="1">MN2024</strain>
        <tissue evidence="1">Gills</tissue>
    </source>
</reference>
<protein>
    <submittedName>
        <fullName evidence="1">Uncharacterized protein</fullName>
    </submittedName>
</protein>
<accession>A0ABD3VCK6</accession>
<sequence>MKVIEFTLLLDPLNPFLGQWESQVDYLQERGFVMPCGGNVDQHSYSYNNSLHAALFSASNFSLLKEETLYYSLKQGQKVCSSRPTHCSFPKIFYHSQKESKFKQQHLPPFTRLVRRKG</sequence>
<evidence type="ECO:0000313" key="2">
    <source>
        <dbReference type="Proteomes" id="UP001634394"/>
    </source>
</evidence>
<proteinExistence type="predicted"/>
<dbReference type="EMBL" id="JBJQND010000012">
    <property type="protein sequence ID" value="KAL3859307.1"/>
    <property type="molecule type" value="Genomic_DNA"/>
</dbReference>
<comment type="caution">
    <text evidence="1">The sequence shown here is derived from an EMBL/GenBank/DDBJ whole genome shotgun (WGS) entry which is preliminary data.</text>
</comment>
<keyword evidence="2" id="KW-1185">Reference proteome</keyword>
<dbReference type="Proteomes" id="UP001634394">
    <property type="component" value="Unassembled WGS sequence"/>
</dbReference>
<evidence type="ECO:0000313" key="1">
    <source>
        <dbReference type="EMBL" id="KAL3859307.1"/>
    </source>
</evidence>
<dbReference type="AlphaFoldDB" id="A0ABD3VCK6"/>
<organism evidence="1 2">
    <name type="scientific">Sinanodonta woodiana</name>
    <name type="common">Chinese pond mussel</name>
    <name type="synonym">Anodonta woodiana</name>
    <dbReference type="NCBI Taxonomy" id="1069815"/>
    <lineage>
        <taxon>Eukaryota</taxon>
        <taxon>Metazoa</taxon>
        <taxon>Spiralia</taxon>
        <taxon>Lophotrochozoa</taxon>
        <taxon>Mollusca</taxon>
        <taxon>Bivalvia</taxon>
        <taxon>Autobranchia</taxon>
        <taxon>Heteroconchia</taxon>
        <taxon>Palaeoheterodonta</taxon>
        <taxon>Unionida</taxon>
        <taxon>Unionoidea</taxon>
        <taxon>Unionidae</taxon>
        <taxon>Unioninae</taxon>
        <taxon>Sinanodonta</taxon>
    </lineage>
</organism>
<gene>
    <name evidence="1" type="ORF">ACJMK2_009532</name>
</gene>